<dbReference type="OrthoDB" id="160374at2759"/>
<proteinExistence type="predicted"/>
<dbReference type="PANTHER" id="PTHR15682">
    <property type="entry name" value="UNHEALTHY RIBOSOME BIOGENESIS PROTEIN 2 HOMOLOG"/>
    <property type="match status" value="1"/>
</dbReference>
<feature type="region of interest" description="Disordered" evidence="2">
    <location>
        <begin position="335"/>
        <end position="357"/>
    </location>
</feature>
<evidence type="ECO:0000313" key="5">
    <source>
        <dbReference type="Proteomes" id="UP000198211"/>
    </source>
</evidence>
<dbReference type="GO" id="GO:0042254">
    <property type="term" value="P:ribosome biogenesis"/>
    <property type="evidence" value="ECO:0007669"/>
    <property type="project" value="TreeGrafter"/>
</dbReference>
<feature type="coiled-coil region" evidence="1">
    <location>
        <begin position="159"/>
        <end position="186"/>
    </location>
</feature>
<evidence type="ECO:0000259" key="3">
    <source>
        <dbReference type="Pfam" id="PF10441"/>
    </source>
</evidence>
<gene>
    <name evidence="4" type="ORF">PHMEG_00012682</name>
</gene>
<dbReference type="InterPro" id="IPR018849">
    <property type="entry name" value="Urb2/Npa2_C"/>
</dbReference>
<protein>
    <recommendedName>
        <fullName evidence="3">Nucleolar 27S pre-rRNA processing Urb2/Npa2 C-terminal domain-containing protein</fullName>
    </recommendedName>
</protein>
<dbReference type="InterPro" id="IPR016024">
    <property type="entry name" value="ARM-type_fold"/>
</dbReference>
<feature type="compositionally biased region" description="Basic and acidic residues" evidence="2">
    <location>
        <begin position="337"/>
        <end position="349"/>
    </location>
</feature>
<reference evidence="5" key="1">
    <citation type="submission" date="2017-03" db="EMBL/GenBank/DDBJ databases">
        <title>Phytopthora megakarya and P. palmivora, two closely related causual agents of cacao black pod achieved similar genome size and gene model numbers by different mechanisms.</title>
        <authorList>
            <person name="Ali S."/>
            <person name="Shao J."/>
            <person name="Larry D.J."/>
            <person name="Kronmiller B."/>
            <person name="Shen D."/>
            <person name="Strem M.D."/>
            <person name="Melnick R.L."/>
            <person name="Guiltinan M.J."/>
            <person name="Tyler B.M."/>
            <person name="Meinhardt L.W."/>
            <person name="Bailey B.A."/>
        </authorList>
    </citation>
    <scope>NUCLEOTIDE SEQUENCE [LARGE SCALE GENOMIC DNA]</scope>
    <source>
        <strain evidence="5">zdho120</strain>
    </source>
</reference>
<dbReference type="EMBL" id="NBNE01001464">
    <property type="protein sequence ID" value="OWZ13915.1"/>
    <property type="molecule type" value="Genomic_DNA"/>
</dbReference>
<evidence type="ECO:0000256" key="1">
    <source>
        <dbReference type="SAM" id="Coils"/>
    </source>
</evidence>
<dbReference type="SUPFAM" id="SSF48371">
    <property type="entry name" value="ARM repeat"/>
    <property type="match status" value="1"/>
</dbReference>
<dbReference type="PANTHER" id="PTHR15682:SF2">
    <property type="entry name" value="UNHEALTHY RIBOSOME BIOGENESIS PROTEIN 2 HOMOLOG"/>
    <property type="match status" value="1"/>
</dbReference>
<name>A0A225W8L8_9STRA</name>
<dbReference type="Proteomes" id="UP000198211">
    <property type="component" value="Unassembled WGS sequence"/>
</dbReference>
<dbReference type="GO" id="GO:0005730">
    <property type="term" value="C:nucleolus"/>
    <property type="evidence" value="ECO:0007669"/>
    <property type="project" value="TreeGrafter"/>
</dbReference>
<evidence type="ECO:0000313" key="4">
    <source>
        <dbReference type="EMBL" id="OWZ13915.1"/>
    </source>
</evidence>
<dbReference type="InterPro" id="IPR052609">
    <property type="entry name" value="Ribosome_Biogenesis_Reg"/>
</dbReference>
<evidence type="ECO:0000256" key="2">
    <source>
        <dbReference type="SAM" id="MobiDB-lite"/>
    </source>
</evidence>
<feature type="domain" description="Nucleolar 27S pre-rRNA processing Urb2/Npa2 C-terminal" evidence="3">
    <location>
        <begin position="1414"/>
        <end position="1572"/>
    </location>
</feature>
<keyword evidence="5" id="KW-1185">Reference proteome</keyword>
<organism evidence="4 5">
    <name type="scientific">Phytophthora megakarya</name>
    <dbReference type="NCBI Taxonomy" id="4795"/>
    <lineage>
        <taxon>Eukaryota</taxon>
        <taxon>Sar</taxon>
        <taxon>Stramenopiles</taxon>
        <taxon>Oomycota</taxon>
        <taxon>Peronosporomycetes</taxon>
        <taxon>Peronosporales</taxon>
        <taxon>Peronosporaceae</taxon>
        <taxon>Phytophthora</taxon>
    </lineage>
</organism>
<keyword evidence="1" id="KW-0175">Coiled coil</keyword>
<sequence>MTEVSSAAALSLVRWQHTRRGYDGDADLLQTGFDLLQPDADGQFECATSHRTRLQPAMATTRRGYDGDADLLQTGFALLQPDADGQFGPQSALRRIELAFNLPWQRIASEVLQFAVFLVTKAKRDDTRPQQTQKALRLLQLALNAFAVQDDAQLATLPLNSCNLLLAALAETLEKIQEDEQTLQTLGDVKAVFLYLFGLPSERLSTSTASFHMYRPPTNVYADFLKRALTAVFKALKEQKEETQLYVDVLYAALFVFQELQKTQTNKKKVFLAIAKTSLRDIVAYRHALVTLQKQNVSGVEAVTKLLDRVVEDALFDAEHIRQYDGAMVHAAIWNKESNEKQEEQDDKKAKKRRKAGGAKASGLVSYQKNLFDELLSLLSDRELQPEMKASVGGFFEVLVRGFSTRIRKAANTKIEDTKTDLKTSRKRAAIVIATTSTTYSPFNFWAELCAVAYSAYQQETAKNDFLPVLVTLYNALFRALCECDVYRVTEDTEEREQFQTMEKVLSSFLDVLNVEHGNDVSRNIVRASEECEIVSSAVRCSPNLVNSCLVPIFELLGVQAVRSYPSNECDSKIQVIAAASNAVVSLIHAYDSMRLLDAFLKAAFAVQHAHDGLYNLFALPLCEGTLRKAFMALPPGQMDLLWNLLVEQLVFFATSKDTSQNAHRVATARLLFQTFIQEIHVVPQNRSKVLGLVSHTHDTLLSTFADELGQVTGSFSSYQRELFCIFGELLMFDSVLNTSIREQTFDQMFAKLEGDRFGKVMEQLLSIASSSTKKKRKNINDTKSSEVITNNASQGHGAIGIVKVCVYWLRKMGASNGVVGNDAKVSRKGREKVTRLVIEYVVSWNCWEAVSFHLPELMANASNEECGHFFRAILNGYIVSWNCWEAVSFHLPELLANASNVECGHFFRAILNGYINESVIGECAGSAGRTICDAGFYEITSLREIATSSLTTMVQQYVDELHEGSLSSLERPLHFFSFLLKFPASYLIPERCGELLATTLSLYNAISVTEGIANNKAEVCRILLAWIRLHFKAIGVETHKSLESCPKLNEQLRDGARFIMSQLVVDDAINVHLLAEVLGHYSSIGASAFVGQLLSSVLSNKNAKEKPTDKVETILKRAVIVVEALAVYQSTATEVSKEVTDFVESVVDVVTREKVCDATSDPLTFAVLTAFIKYQSVQHKHARQHKDNQSTVSEGRVLPLLTKHVGPVLASSMKLVVASCDSTDDVKLQDAAWSFFASFCEEYASFRAFTTPLETYGCILAVSLALVSRDVTELKHKKVDLALQAVVENANKDEFRLLLSTVVQELATSESKRKLSALRALCLLLGGDRKLSAPRRLLLNERKESIVEALLQNFTAQSLHGTDTMVVLRIWNLKAFVLVFCKAELFTWKTHELQHVFTGFQPLVAAVSYWQAGSNVYNPEELHELWTLSYTLLLRIVRNHFASLVNGIPHLIQAANALLQMLVMTSANTDYSKYCSEWSSNLARLYGYMKEHDVQLRKHVVYLLMTFLVGVTRDKLAVRFQQKLRPGVFALLDVCSPYEKEQLFGALDSTGKSLLKTLDTNYKLTHRYVGKV</sequence>
<dbReference type="Pfam" id="PF10441">
    <property type="entry name" value="Urb2"/>
    <property type="match status" value="1"/>
</dbReference>
<accession>A0A225W8L8</accession>
<comment type="caution">
    <text evidence="4">The sequence shown here is derived from an EMBL/GenBank/DDBJ whole genome shotgun (WGS) entry which is preliminary data.</text>
</comment>